<dbReference type="Gene3D" id="3.90.79.10">
    <property type="entry name" value="Nucleoside Triphosphate Pyrophosphohydrolase"/>
    <property type="match status" value="1"/>
</dbReference>
<accession>A0A5D4RR95</accession>
<dbReference type="Pfam" id="PF00293">
    <property type="entry name" value="NUDIX"/>
    <property type="match status" value="1"/>
</dbReference>
<comment type="caution">
    <text evidence="4">The sequence shown here is derived from an EMBL/GenBank/DDBJ whole genome shotgun (WGS) entry which is preliminary data.</text>
</comment>
<dbReference type="PANTHER" id="PTHR43046:SF14">
    <property type="entry name" value="MUTT_NUDIX FAMILY PROTEIN"/>
    <property type="match status" value="1"/>
</dbReference>
<comment type="cofactor">
    <cofactor evidence="1">
        <name>Mg(2+)</name>
        <dbReference type="ChEBI" id="CHEBI:18420"/>
    </cofactor>
</comment>
<dbReference type="EMBL" id="VTER01000001">
    <property type="protein sequence ID" value="TYS52042.1"/>
    <property type="molecule type" value="Genomic_DNA"/>
</dbReference>
<evidence type="ECO:0000313" key="5">
    <source>
        <dbReference type="Proteomes" id="UP000322139"/>
    </source>
</evidence>
<evidence type="ECO:0000256" key="2">
    <source>
        <dbReference type="ARBA" id="ARBA00022801"/>
    </source>
</evidence>
<dbReference type="AlphaFoldDB" id="A0A5D4RR95"/>
<dbReference type="InterPro" id="IPR015797">
    <property type="entry name" value="NUDIX_hydrolase-like_dom_sf"/>
</dbReference>
<evidence type="ECO:0000256" key="1">
    <source>
        <dbReference type="ARBA" id="ARBA00001946"/>
    </source>
</evidence>
<protein>
    <submittedName>
        <fullName evidence="4">NUDIX domain-containing protein</fullName>
    </submittedName>
</protein>
<feature type="domain" description="Nudix hydrolase" evidence="3">
    <location>
        <begin position="4"/>
        <end position="141"/>
    </location>
</feature>
<gene>
    <name evidence="4" type="ORF">FZD51_00920</name>
</gene>
<reference evidence="4 5" key="1">
    <citation type="submission" date="2019-08" db="EMBL/GenBank/DDBJ databases">
        <title>Bacillus genomes from the desert of Cuatro Cienegas, Coahuila.</title>
        <authorList>
            <person name="Olmedo-Alvarez G."/>
        </authorList>
    </citation>
    <scope>NUCLEOTIDE SEQUENCE [LARGE SCALE GENOMIC DNA]</scope>
    <source>
        <strain evidence="4 5">CH446_14T</strain>
    </source>
</reference>
<proteinExistence type="predicted"/>
<name>A0A5D4RR95_9BACI</name>
<dbReference type="InterPro" id="IPR000086">
    <property type="entry name" value="NUDIX_hydrolase_dom"/>
</dbReference>
<dbReference type="Proteomes" id="UP000322139">
    <property type="component" value="Unassembled WGS sequence"/>
</dbReference>
<evidence type="ECO:0000313" key="4">
    <source>
        <dbReference type="EMBL" id="TYS52042.1"/>
    </source>
</evidence>
<evidence type="ECO:0000259" key="3">
    <source>
        <dbReference type="PROSITE" id="PS51462"/>
    </source>
</evidence>
<dbReference type="PANTHER" id="PTHR43046">
    <property type="entry name" value="GDP-MANNOSE MANNOSYL HYDROLASE"/>
    <property type="match status" value="1"/>
</dbReference>
<dbReference type="CDD" id="cd18880">
    <property type="entry name" value="NUDIX_ADPRase"/>
    <property type="match status" value="1"/>
</dbReference>
<keyword evidence="2" id="KW-0378">Hydrolase</keyword>
<dbReference type="RefSeq" id="WP_148973026.1">
    <property type="nucleotide sequence ID" value="NZ_VTER01000001.1"/>
</dbReference>
<organism evidence="4 5">
    <name type="scientific">Bacillus infantis</name>
    <dbReference type="NCBI Taxonomy" id="324767"/>
    <lineage>
        <taxon>Bacteria</taxon>
        <taxon>Bacillati</taxon>
        <taxon>Bacillota</taxon>
        <taxon>Bacilli</taxon>
        <taxon>Bacillales</taxon>
        <taxon>Bacillaceae</taxon>
        <taxon>Bacillus</taxon>
    </lineage>
</organism>
<dbReference type="GO" id="GO:0016787">
    <property type="term" value="F:hydrolase activity"/>
    <property type="evidence" value="ECO:0007669"/>
    <property type="project" value="UniProtKB-KW"/>
</dbReference>
<dbReference type="PROSITE" id="PS51462">
    <property type="entry name" value="NUDIX"/>
    <property type="match status" value="1"/>
</dbReference>
<dbReference type="SUPFAM" id="SSF55811">
    <property type="entry name" value="Nudix"/>
    <property type="match status" value="1"/>
</dbReference>
<sequence>MPHHIRVRAGAVIMENDSILLIEFNDENGLHYNLPAGGAEPGETVKEAARREAMEEASIDVEAGPLAFVYEYAPHTAEGRFGETHSLCLMFECIIKEGSHAKMPDNPDPHQTGVRWVKLSELHKIILYPNMKEHILEYAHNKRNLELIKEQKLEEYAADPAGNSLY</sequence>